<feature type="active site" evidence="1">
    <location>
        <position position="46"/>
    </location>
</feature>
<comment type="caution">
    <text evidence="2">The sequence shown here is derived from an EMBL/GenBank/DDBJ whole genome shotgun (WGS) entry which is preliminary data.</text>
</comment>
<organism evidence="2 3">
    <name type="scientific">candidate division WOR_3 bacterium SM23_42</name>
    <dbReference type="NCBI Taxonomy" id="1703779"/>
    <lineage>
        <taxon>Bacteria</taxon>
        <taxon>Bacteria division WOR-3</taxon>
    </lineage>
</organism>
<evidence type="ECO:0008006" key="4">
    <source>
        <dbReference type="Google" id="ProtNLM"/>
    </source>
</evidence>
<dbReference type="InterPro" id="IPR003719">
    <property type="entry name" value="Phenazine_PhzF-like"/>
</dbReference>
<dbReference type="PIRSF" id="PIRSF016184">
    <property type="entry name" value="PhzC_PhzF"/>
    <property type="match status" value="1"/>
</dbReference>
<evidence type="ECO:0000313" key="3">
    <source>
        <dbReference type="Proteomes" id="UP000051373"/>
    </source>
</evidence>
<dbReference type="Pfam" id="PF02567">
    <property type="entry name" value="PhzC-PhzF"/>
    <property type="match status" value="1"/>
</dbReference>
<dbReference type="STRING" id="1703779.AMJ83_02955"/>
<dbReference type="PANTHER" id="PTHR13774:SF32">
    <property type="entry name" value="ANTISENSE-ENHANCING SEQUENCE 1"/>
    <property type="match status" value="1"/>
</dbReference>
<dbReference type="NCBIfam" id="TIGR00654">
    <property type="entry name" value="PhzF_family"/>
    <property type="match status" value="1"/>
</dbReference>
<dbReference type="PATRIC" id="fig|1703779.3.peg.592"/>
<evidence type="ECO:0000256" key="1">
    <source>
        <dbReference type="PIRSR" id="PIRSR016184-1"/>
    </source>
</evidence>
<dbReference type="GO" id="GO:0016853">
    <property type="term" value="F:isomerase activity"/>
    <property type="evidence" value="ECO:0007669"/>
    <property type="project" value="TreeGrafter"/>
</dbReference>
<accession>A0A0S8FUL5</accession>
<name>A0A0S8FUL5_UNCW3</name>
<proteinExistence type="predicted"/>
<reference evidence="2 3" key="1">
    <citation type="journal article" date="2015" name="Microbiome">
        <title>Genomic resolution of linkages in carbon, nitrogen, and sulfur cycling among widespread estuary sediment bacteria.</title>
        <authorList>
            <person name="Baker B.J."/>
            <person name="Lazar C.S."/>
            <person name="Teske A.P."/>
            <person name="Dick G.J."/>
        </authorList>
    </citation>
    <scope>NUCLEOTIDE SEQUENCE [LARGE SCALE GENOMIC DNA]</scope>
    <source>
        <strain evidence="2">SM23_42</strain>
    </source>
</reference>
<dbReference type="PANTHER" id="PTHR13774">
    <property type="entry name" value="PHENAZINE BIOSYNTHESIS PROTEIN"/>
    <property type="match status" value="1"/>
</dbReference>
<dbReference type="Proteomes" id="UP000051373">
    <property type="component" value="Unassembled WGS sequence"/>
</dbReference>
<dbReference type="EMBL" id="LJUJ01000003">
    <property type="protein sequence ID" value="KPK64387.1"/>
    <property type="molecule type" value="Genomic_DNA"/>
</dbReference>
<sequence length="291" mass="32663">MKKECIFIDVFTDTPYAGNQLAVFPNGSGLSAEQMQNLAKEINYPETTFVFDADKSKADFAVRIFTVSRELPFAGHPTLGTAYSIWELFSIWTDKKNVLRLETKVGVIPLQKQEDAIWMTQNEPEFFDQHTDRQQIADLFDLSADEITEELPVEEVSTGNRMLIIPVKTLDAMQRAQGNVGNLRKFFDKTLIGPYLFSLETVNPGAKVHTRFFAPHIGILEDPATGSAAGPLTAYLLKHNVFGNEFEIVNEQGIEMGRPSKILMRGRKKDNKYTVQIGGKCAYAGRGEFEI</sequence>
<dbReference type="Gene3D" id="3.10.310.10">
    <property type="entry name" value="Diaminopimelate Epimerase, Chain A, domain 1"/>
    <property type="match status" value="2"/>
</dbReference>
<protein>
    <recommendedName>
        <fullName evidence="4">Phenazine biosynthesis protein</fullName>
    </recommendedName>
</protein>
<dbReference type="SUPFAM" id="SSF54506">
    <property type="entry name" value="Diaminopimelate epimerase-like"/>
    <property type="match status" value="1"/>
</dbReference>
<dbReference type="AlphaFoldDB" id="A0A0S8FUL5"/>
<gene>
    <name evidence="2" type="ORF">AMJ83_02955</name>
</gene>
<evidence type="ECO:0000313" key="2">
    <source>
        <dbReference type="EMBL" id="KPK64387.1"/>
    </source>
</evidence>
<dbReference type="GO" id="GO:0005737">
    <property type="term" value="C:cytoplasm"/>
    <property type="evidence" value="ECO:0007669"/>
    <property type="project" value="TreeGrafter"/>
</dbReference>